<accession>A0ABQ5ZUH2</accession>
<organism evidence="2 3">
    <name type="scientific">Shinella yambaruensis</name>
    <dbReference type="NCBI Taxonomy" id="415996"/>
    <lineage>
        <taxon>Bacteria</taxon>
        <taxon>Pseudomonadati</taxon>
        <taxon>Pseudomonadota</taxon>
        <taxon>Alphaproteobacteria</taxon>
        <taxon>Hyphomicrobiales</taxon>
        <taxon>Rhizobiaceae</taxon>
        <taxon>Shinella</taxon>
    </lineage>
</organism>
<name>A0ABQ5ZUH2_9HYPH</name>
<evidence type="ECO:0000313" key="2">
    <source>
        <dbReference type="EMBL" id="GLR54339.1"/>
    </source>
</evidence>
<gene>
    <name evidence="2" type="ORF">GCM10007923_55560</name>
</gene>
<protein>
    <submittedName>
        <fullName evidence="2">Uncharacterized protein</fullName>
    </submittedName>
</protein>
<reference evidence="3" key="1">
    <citation type="journal article" date="2019" name="Int. J. Syst. Evol. Microbiol.">
        <title>The Global Catalogue of Microorganisms (GCM) 10K type strain sequencing project: providing services to taxonomists for standard genome sequencing and annotation.</title>
        <authorList>
            <consortium name="The Broad Institute Genomics Platform"/>
            <consortium name="The Broad Institute Genome Sequencing Center for Infectious Disease"/>
            <person name="Wu L."/>
            <person name="Ma J."/>
        </authorList>
    </citation>
    <scope>NUCLEOTIDE SEQUENCE [LARGE SCALE GENOMIC DNA]</scope>
    <source>
        <strain evidence="3">NBRC 102122</strain>
    </source>
</reference>
<proteinExistence type="predicted"/>
<dbReference type="Proteomes" id="UP001156702">
    <property type="component" value="Unassembled WGS sequence"/>
</dbReference>
<evidence type="ECO:0000313" key="3">
    <source>
        <dbReference type="Proteomes" id="UP001156702"/>
    </source>
</evidence>
<sequence>MRNILKIARTAPAQDDPLRVELRRAIDAHAQAKAERDRIAAAHERAERRTWDLNHEIDQATENVSELIDSRAQRSAQRAIDGTDLLDTDLKAAQQRLADAEEIMSAAQQARLSLETSVENAERVLESAVTRVENAASALMVTRAAEIEARVRDALEKLGPDLAVLVFLNSRDTSWPPSEAKRRRERLLDNPLEVIPGAGKSINSPEVAHIIAPWKQAFNALTADADAPLPEV</sequence>
<keyword evidence="3" id="KW-1185">Reference proteome</keyword>
<dbReference type="RefSeq" id="WP_245083116.1">
    <property type="nucleotide sequence ID" value="NZ_BSOP01000050.1"/>
</dbReference>
<dbReference type="EMBL" id="BSOP01000050">
    <property type="protein sequence ID" value="GLR54339.1"/>
    <property type="molecule type" value="Genomic_DNA"/>
</dbReference>
<keyword evidence="1" id="KW-0175">Coiled coil</keyword>
<evidence type="ECO:0000256" key="1">
    <source>
        <dbReference type="SAM" id="Coils"/>
    </source>
</evidence>
<feature type="coiled-coil region" evidence="1">
    <location>
        <begin position="29"/>
        <end position="138"/>
    </location>
</feature>
<comment type="caution">
    <text evidence="2">The sequence shown here is derived from an EMBL/GenBank/DDBJ whole genome shotgun (WGS) entry which is preliminary data.</text>
</comment>